<protein>
    <submittedName>
        <fullName evidence="1">Uncharacterized protein</fullName>
    </submittedName>
</protein>
<dbReference type="Proteomes" id="UP000824540">
    <property type="component" value="Unassembled WGS sequence"/>
</dbReference>
<dbReference type="AlphaFoldDB" id="A0A8T2NTT7"/>
<name>A0A8T2NTT7_9TELE</name>
<dbReference type="EMBL" id="JAFBMS010000022">
    <property type="protein sequence ID" value="KAG9343765.1"/>
    <property type="molecule type" value="Genomic_DNA"/>
</dbReference>
<comment type="caution">
    <text evidence="1">The sequence shown here is derived from an EMBL/GenBank/DDBJ whole genome shotgun (WGS) entry which is preliminary data.</text>
</comment>
<reference evidence="1" key="1">
    <citation type="thesis" date="2021" institute="BYU ScholarsArchive" country="Provo, UT, USA">
        <title>Applications of and Algorithms for Genome Assembly and Genomic Analyses with an Emphasis on Marine Teleosts.</title>
        <authorList>
            <person name="Pickett B.D."/>
        </authorList>
    </citation>
    <scope>NUCLEOTIDE SEQUENCE</scope>
    <source>
        <strain evidence="1">HI-2016</strain>
    </source>
</reference>
<keyword evidence="2" id="KW-1185">Reference proteome</keyword>
<proteinExistence type="predicted"/>
<evidence type="ECO:0000313" key="1">
    <source>
        <dbReference type="EMBL" id="KAG9343765.1"/>
    </source>
</evidence>
<organism evidence="1 2">
    <name type="scientific">Albula glossodonta</name>
    <name type="common">roundjaw bonefish</name>
    <dbReference type="NCBI Taxonomy" id="121402"/>
    <lineage>
        <taxon>Eukaryota</taxon>
        <taxon>Metazoa</taxon>
        <taxon>Chordata</taxon>
        <taxon>Craniata</taxon>
        <taxon>Vertebrata</taxon>
        <taxon>Euteleostomi</taxon>
        <taxon>Actinopterygii</taxon>
        <taxon>Neopterygii</taxon>
        <taxon>Teleostei</taxon>
        <taxon>Albuliformes</taxon>
        <taxon>Albulidae</taxon>
        <taxon>Albula</taxon>
    </lineage>
</organism>
<gene>
    <name evidence="1" type="ORF">JZ751_013146</name>
</gene>
<sequence length="81" mass="8580">MWRSSYNDLWGTITDCVVELWEPAAALAKLQRGGSGDKFGTAIPGTHTHPPGARDAAATVFTSPTAGGRTEPPSAVRLMRL</sequence>
<accession>A0A8T2NTT7</accession>
<evidence type="ECO:0000313" key="2">
    <source>
        <dbReference type="Proteomes" id="UP000824540"/>
    </source>
</evidence>